<reference evidence="3 4" key="1">
    <citation type="submission" date="2023-01" db="EMBL/GenBank/DDBJ databases">
        <title>Analysis of 21 Apiospora genomes using comparative genomics revels a genus with tremendous synthesis potential of carbohydrate active enzymes and secondary metabolites.</title>
        <authorList>
            <person name="Sorensen T."/>
        </authorList>
    </citation>
    <scope>NUCLEOTIDE SEQUENCE [LARGE SCALE GENOMIC DNA]</scope>
    <source>
        <strain evidence="3 4">CBS 24483</strain>
    </source>
</reference>
<comment type="caution">
    <text evidence="3">The sequence shown here is derived from an EMBL/GenBank/DDBJ whole genome shotgun (WGS) entry which is preliminary data.</text>
</comment>
<accession>A0ABR1PXJ2</accession>
<organism evidence="3 4">
    <name type="scientific">Apiospora aurea</name>
    <dbReference type="NCBI Taxonomy" id="335848"/>
    <lineage>
        <taxon>Eukaryota</taxon>
        <taxon>Fungi</taxon>
        <taxon>Dikarya</taxon>
        <taxon>Ascomycota</taxon>
        <taxon>Pezizomycotina</taxon>
        <taxon>Sordariomycetes</taxon>
        <taxon>Xylariomycetidae</taxon>
        <taxon>Amphisphaeriales</taxon>
        <taxon>Apiosporaceae</taxon>
        <taxon>Apiospora</taxon>
    </lineage>
</organism>
<sequence>MKSVAPLFFSLLAAALTTIAAPAPAPALEVHQAHDQDRPVITTPDTIVPLRLLDRAGNYTKTIEPRAVATGGEDRAQQQQFTFSSGDKDAPYMVCSRIPPRPCRVRGPGLVRQPPRRGGRPSRRRGLLRAQRYRLRARGGRGGPVGAVCGAGGG</sequence>
<feature type="chain" id="PRO_5046380966" evidence="2">
    <location>
        <begin position="28"/>
        <end position="154"/>
    </location>
</feature>
<dbReference type="RefSeq" id="XP_066694498.1">
    <property type="nucleotide sequence ID" value="XM_066847802.1"/>
</dbReference>
<dbReference type="EMBL" id="JAQQWE010000008">
    <property type="protein sequence ID" value="KAK7942467.1"/>
    <property type="molecule type" value="Genomic_DNA"/>
</dbReference>
<feature type="signal peptide" evidence="2">
    <location>
        <begin position="1"/>
        <end position="27"/>
    </location>
</feature>
<proteinExistence type="predicted"/>
<gene>
    <name evidence="3" type="ORF">PG986_011580</name>
</gene>
<protein>
    <submittedName>
        <fullName evidence="3">Uncharacterized protein</fullName>
    </submittedName>
</protein>
<name>A0ABR1PXJ2_9PEZI</name>
<keyword evidence="4" id="KW-1185">Reference proteome</keyword>
<evidence type="ECO:0000313" key="3">
    <source>
        <dbReference type="EMBL" id="KAK7942467.1"/>
    </source>
</evidence>
<evidence type="ECO:0000313" key="4">
    <source>
        <dbReference type="Proteomes" id="UP001391051"/>
    </source>
</evidence>
<evidence type="ECO:0000256" key="1">
    <source>
        <dbReference type="SAM" id="MobiDB-lite"/>
    </source>
</evidence>
<feature type="region of interest" description="Disordered" evidence="1">
    <location>
        <begin position="105"/>
        <end position="129"/>
    </location>
</feature>
<keyword evidence="2" id="KW-0732">Signal</keyword>
<feature type="compositionally biased region" description="Basic residues" evidence="1">
    <location>
        <begin position="114"/>
        <end position="129"/>
    </location>
</feature>
<dbReference type="Proteomes" id="UP001391051">
    <property type="component" value="Unassembled WGS sequence"/>
</dbReference>
<evidence type="ECO:0000256" key="2">
    <source>
        <dbReference type="SAM" id="SignalP"/>
    </source>
</evidence>
<dbReference type="GeneID" id="92080864"/>